<proteinExistence type="predicted"/>
<dbReference type="EMBL" id="BPLR01012728">
    <property type="protein sequence ID" value="GIY56101.1"/>
    <property type="molecule type" value="Genomic_DNA"/>
</dbReference>
<organism evidence="1 2">
    <name type="scientific">Caerostris extrusa</name>
    <name type="common">Bark spider</name>
    <name type="synonym">Caerostris bankana</name>
    <dbReference type="NCBI Taxonomy" id="172846"/>
    <lineage>
        <taxon>Eukaryota</taxon>
        <taxon>Metazoa</taxon>
        <taxon>Ecdysozoa</taxon>
        <taxon>Arthropoda</taxon>
        <taxon>Chelicerata</taxon>
        <taxon>Arachnida</taxon>
        <taxon>Araneae</taxon>
        <taxon>Araneomorphae</taxon>
        <taxon>Entelegynae</taxon>
        <taxon>Araneoidea</taxon>
        <taxon>Araneidae</taxon>
        <taxon>Caerostris</taxon>
    </lineage>
</organism>
<accession>A0AAV4UEE7</accession>
<sequence>MASAGLNFAVFLKLTEEHSEFSPADLSPAQRQIPITSIERDKNFYPSPDKNFYPLNSTSLIICKSDKISTSTIIIDNFDLVEYCSTSCSTCVYHEQLRWRKDKR</sequence>
<comment type="caution">
    <text evidence="1">The sequence shown here is derived from an EMBL/GenBank/DDBJ whole genome shotgun (WGS) entry which is preliminary data.</text>
</comment>
<gene>
    <name evidence="1" type="ORF">CEXT_537711</name>
</gene>
<name>A0AAV4UEE7_CAEEX</name>
<dbReference type="AlphaFoldDB" id="A0AAV4UEE7"/>
<protein>
    <submittedName>
        <fullName evidence="1">Uncharacterized protein</fullName>
    </submittedName>
</protein>
<reference evidence="1 2" key="1">
    <citation type="submission" date="2021-06" db="EMBL/GenBank/DDBJ databases">
        <title>Caerostris extrusa draft genome.</title>
        <authorList>
            <person name="Kono N."/>
            <person name="Arakawa K."/>
        </authorList>
    </citation>
    <scope>NUCLEOTIDE SEQUENCE [LARGE SCALE GENOMIC DNA]</scope>
</reference>
<evidence type="ECO:0000313" key="1">
    <source>
        <dbReference type="EMBL" id="GIY56101.1"/>
    </source>
</evidence>
<evidence type="ECO:0000313" key="2">
    <source>
        <dbReference type="Proteomes" id="UP001054945"/>
    </source>
</evidence>
<dbReference type="Proteomes" id="UP001054945">
    <property type="component" value="Unassembled WGS sequence"/>
</dbReference>
<keyword evidence="2" id="KW-1185">Reference proteome</keyword>